<evidence type="ECO:0000256" key="1">
    <source>
        <dbReference type="SAM" id="MobiDB-lite"/>
    </source>
</evidence>
<feature type="compositionally biased region" description="Basic residues" evidence="1">
    <location>
        <begin position="869"/>
        <end position="886"/>
    </location>
</feature>
<feature type="region of interest" description="Disordered" evidence="1">
    <location>
        <begin position="434"/>
        <end position="455"/>
    </location>
</feature>
<feature type="compositionally biased region" description="Polar residues" evidence="1">
    <location>
        <begin position="805"/>
        <end position="815"/>
    </location>
</feature>
<dbReference type="Proteomes" id="UP000266841">
    <property type="component" value="Unassembled WGS sequence"/>
</dbReference>
<gene>
    <name evidence="2" type="ORF">THAOC_09794</name>
</gene>
<feature type="region of interest" description="Disordered" evidence="1">
    <location>
        <begin position="800"/>
        <end position="908"/>
    </location>
</feature>
<comment type="caution">
    <text evidence="2">The sequence shown here is derived from an EMBL/GenBank/DDBJ whole genome shotgun (WGS) entry which is preliminary data.</text>
</comment>
<sequence>MEADILSGKFRKPVSLVASSTPCIADWECNHQESRCRPRPPRSAPPTSCPNREATRQSDLLAKLSRLNTDQLYIALCAIAPAEDEEIEEEIKKTNDVDRDSYLLFLLRLRLRCFNANQLSIALRAVARAEKEKKMKKKKNNIHLQPGNTDRCHGNSSVTNASADCQPTFPSRWPRNTDRCHGNSSVTNASADCQPTVPSLLPRLRADAPPWSPSANDDGPLFPVESDSYREELETRRLDGDSLPLERVAHLEPKQRHCLLTAAEGGPIDDQADDWELIDSSEIPSLPLTAQGRIDFARLTHEQCDRVDWISAIISAPNGKMIIHKRWVHYMQVLAYADVSAMFMKYESFFLTILTGMDGIPTDPVLYRQKYTNAFLELQQFLPDLKLRICRSWETNPALADVIHDLQQLGASFLYEEDPLECLLSSAPAPTKTLPVNSGFNPNGTPTTESIQRVDTQSCTTEIDPRAQRWISQHAPFRVSHYGDSDTAQSSLSSSDIRVPIPSDEMTIPTGTEASEPPNYQVDARPSAHQTIISEDTPIAPPTDLQTTDANPCASQPVISHQADEIDAPILRTVTYEDDESVNEPNPCERAGTSDALPDPTQARNTTTDNADDHIAQFIQSMEMTLDDELNEFRQITSDICTTLDGWMQAAQCTTDPECELNDCNMPTTELLHQLSQPASTLHHPTYKSGDPLDPELPGTEPPHHRFHNFPAGLAEDIMNFSRHSLRPAFANDTHHHVSTGSVPICPVSEPTGSSLQDHDGENDNVPPPTTSTTKPTADDDFTQVGGPQRIEYINAPTIGENNVHHNTCNESGPQESHGPRARNHRRNIRRRMKRKAARLSRQQVGTSGEDNAQNFARSASKPQDSHGPRARNHQRNIGRRNKCKAARMSSQAQKKTHAMSSGRADNRVQLLTKKASKSSGMGIYHAGYTALPEEKVNTHFRDEQHNRWANFARKKTHVTSSGEADNQDKLSKKKVDKPSGMETYYSGYTNISDERVRKLIRDELRLTALGQCTLSNWFQSASNPTSGIYYAGSTVLPEERSKSLCV</sequence>
<feature type="compositionally biased region" description="Basic residues" evidence="1">
    <location>
        <begin position="820"/>
        <end position="839"/>
    </location>
</feature>
<feature type="compositionally biased region" description="Polar residues" evidence="1">
    <location>
        <begin position="843"/>
        <end position="863"/>
    </location>
</feature>
<protein>
    <submittedName>
        <fullName evidence="2">Uncharacterized protein</fullName>
    </submittedName>
</protein>
<evidence type="ECO:0000313" key="3">
    <source>
        <dbReference type="Proteomes" id="UP000266841"/>
    </source>
</evidence>
<feature type="region of interest" description="Disordered" evidence="1">
    <location>
        <begin position="954"/>
        <end position="979"/>
    </location>
</feature>
<accession>K0TEM3</accession>
<feature type="region of interest" description="Disordered" evidence="1">
    <location>
        <begin position="33"/>
        <end position="55"/>
    </location>
</feature>
<feature type="region of interest" description="Disordered" evidence="1">
    <location>
        <begin position="735"/>
        <end position="785"/>
    </location>
</feature>
<evidence type="ECO:0000313" key="2">
    <source>
        <dbReference type="EMBL" id="EJK68992.1"/>
    </source>
</evidence>
<reference evidence="2 3" key="1">
    <citation type="journal article" date="2012" name="Genome Biol.">
        <title>Genome and low-iron response of an oceanic diatom adapted to chronic iron limitation.</title>
        <authorList>
            <person name="Lommer M."/>
            <person name="Specht M."/>
            <person name="Roy A.S."/>
            <person name="Kraemer L."/>
            <person name="Andreson R."/>
            <person name="Gutowska M.A."/>
            <person name="Wolf J."/>
            <person name="Bergner S.V."/>
            <person name="Schilhabel M.B."/>
            <person name="Klostermeier U.C."/>
            <person name="Beiko R.G."/>
            <person name="Rosenstiel P."/>
            <person name="Hippler M."/>
            <person name="Laroche J."/>
        </authorList>
    </citation>
    <scope>NUCLEOTIDE SEQUENCE [LARGE SCALE GENOMIC DNA]</scope>
    <source>
        <strain evidence="2 3">CCMP1005</strain>
    </source>
</reference>
<keyword evidence="3" id="KW-1185">Reference proteome</keyword>
<dbReference type="EMBL" id="AGNL01010611">
    <property type="protein sequence ID" value="EJK68992.1"/>
    <property type="molecule type" value="Genomic_DNA"/>
</dbReference>
<feature type="compositionally biased region" description="Low complexity" evidence="1">
    <location>
        <begin position="485"/>
        <end position="496"/>
    </location>
</feature>
<proteinExistence type="predicted"/>
<feature type="region of interest" description="Disordered" evidence="1">
    <location>
        <begin position="577"/>
        <end position="608"/>
    </location>
</feature>
<name>K0TEM3_THAOC</name>
<dbReference type="AlphaFoldDB" id="K0TEM3"/>
<feature type="region of interest" description="Disordered" evidence="1">
    <location>
        <begin position="481"/>
        <end position="502"/>
    </location>
</feature>
<organism evidence="2 3">
    <name type="scientific">Thalassiosira oceanica</name>
    <name type="common">Marine diatom</name>
    <dbReference type="NCBI Taxonomy" id="159749"/>
    <lineage>
        <taxon>Eukaryota</taxon>
        <taxon>Sar</taxon>
        <taxon>Stramenopiles</taxon>
        <taxon>Ochrophyta</taxon>
        <taxon>Bacillariophyta</taxon>
        <taxon>Coscinodiscophyceae</taxon>
        <taxon>Thalassiosirophycidae</taxon>
        <taxon>Thalassiosirales</taxon>
        <taxon>Thalassiosiraceae</taxon>
        <taxon>Thalassiosira</taxon>
    </lineage>
</organism>